<accession>A0ABQ2F661</accession>
<dbReference type="RefSeq" id="WP_022920231.1">
    <property type="nucleotide sequence ID" value="NZ_BMLB01000002.1"/>
</dbReference>
<evidence type="ECO:0000313" key="3">
    <source>
        <dbReference type="EMBL" id="GGK65990.1"/>
    </source>
</evidence>
<dbReference type="Proteomes" id="UP000662111">
    <property type="component" value="Unassembled WGS sequence"/>
</dbReference>
<keyword evidence="2" id="KW-0472">Membrane</keyword>
<dbReference type="EMBL" id="BMLB01000002">
    <property type="protein sequence ID" value="GGK65990.1"/>
    <property type="molecule type" value="Genomic_DNA"/>
</dbReference>
<keyword evidence="2" id="KW-1133">Transmembrane helix</keyword>
<evidence type="ECO:0000256" key="2">
    <source>
        <dbReference type="SAM" id="Phobius"/>
    </source>
</evidence>
<evidence type="ECO:0000256" key="1">
    <source>
        <dbReference type="SAM" id="MobiDB-lite"/>
    </source>
</evidence>
<evidence type="ECO:0000313" key="4">
    <source>
        <dbReference type="Proteomes" id="UP000662111"/>
    </source>
</evidence>
<keyword evidence="2" id="KW-0812">Transmembrane</keyword>
<feature type="region of interest" description="Disordered" evidence="1">
    <location>
        <begin position="1"/>
        <end position="28"/>
    </location>
</feature>
<keyword evidence="4" id="KW-1185">Reference proteome</keyword>
<protein>
    <recommendedName>
        <fullName evidence="5">DUF4245 domain-containing protein</fullName>
    </recommendedName>
</protein>
<feature type="transmembrane region" description="Helical" evidence="2">
    <location>
        <begin position="38"/>
        <end position="58"/>
    </location>
</feature>
<proteinExistence type="predicted"/>
<comment type="caution">
    <text evidence="3">The sequence shown here is derived from an EMBL/GenBank/DDBJ whole genome shotgun (WGS) entry which is preliminary data.</text>
</comment>
<gene>
    <name evidence="3" type="ORF">GCM10011509_12860</name>
</gene>
<reference evidence="4" key="1">
    <citation type="journal article" date="2019" name="Int. J. Syst. Evol. Microbiol.">
        <title>The Global Catalogue of Microorganisms (GCM) 10K type strain sequencing project: providing services to taxonomists for standard genome sequencing and annotation.</title>
        <authorList>
            <consortium name="The Broad Institute Genomics Platform"/>
            <consortium name="The Broad Institute Genome Sequencing Center for Infectious Disease"/>
            <person name="Wu L."/>
            <person name="Ma J."/>
        </authorList>
    </citation>
    <scope>NUCLEOTIDE SEQUENCE [LARGE SCALE GENOMIC DNA]</scope>
    <source>
        <strain evidence="4">CGMCC 1.5362</strain>
    </source>
</reference>
<sequence>MSETSPTRAAAPPQGDTGAPGGEAPEDRRRKRLASYTVRNMVWSMLLVTLFVLAWWSMTYSNEGSQRQAPETTQTTAYVVEQAEWPVWVPDPGDEWVPTVVWYDARVAGVPTWHISYTSPEGEYVALHQAADVTQDWLEQVLAGAEATGADVALPTPAGARPWQEWQGPEGGNAENGYLLGPEETGGTTVVVHGTAQTDEVEDFLGSVSARD</sequence>
<name>A0ABQ2F661_9MICO</name>
<dbReference type="Pfam" id="PF14030">
    <property type="entry name" value="DUF4245"/>
    <property type="match status" value="1"/>
</dbReference>
<evidence type="ECO:0008006" key="5">
    <source>
        <dbReference type="Google" id="ProtNLM"/>
    </source>
</evidence>
<organism evidence="3 4">
    <name type="scientific">Ornithinimicrobium pekingense</name>
    <dbReference type="NCBI Taxonomy" id="384677"/>
    <lineage>
        <taxon>Bacteria</taxon>
        <taxon>Bacillati</taxon>
        <taxon>Actinomycetota</taxon>
        <taxon>Actinomycetes</taxon>
        <taxon>Micrococcales</taxon>
        <taxon>Ornithinimicrobiaceae</taxon>
        <taxon>Ornithinimicrobium</taxon>
    </lineage>
</organism>
<dbReference type="InterPro" id="IPR025339">
    <property type="entry name" value="DUF4245"/>
</dbReference>